<dbReference type="GO" id="GO:0009927">
    <property type="term" value="F:histidine phosphotransfer kinase activity"/>
    <property type="evidence" value="ECO:0007669"/>
    <property type="project" value="TreeGrafter"/>
</dbReference>
<dbReference type="Pfam" id="PF00512">
    <property type="entry name" value="HisKA"/>
    <property type="match status" value="1"/>
</dbReference>
<feature type="domain" description="PAS" evidence="11">
    <location>
        <begin position="40"/>
        <end position="89"/>
    </location>
</feature>
<dbReference type="SUPFAM" id="SSF52172">
    <property type="entry name" value="CheY-like"/>
    <property type="match status" value="1"/>
</dbReference>
<dbReference type="Pfam" id="PF02518">
    <property type="entry name" value="HATPase_c"/>
    <property type="match status" value="1"/>
</dbReference>
<dbReference type="EC" id="2.7.13.3" evidence="3"/>
<dbReference type="Gene3D" id="3.30.450.20">
    <property type="entry name" value="PAS domain"/>
    <property type="match status" value="2"/>
</dbReference>
<proteinExistence type="predicted"/>
<dbReference type="CDD" id="cd00082">
    <property type="entry name" value="HisKA"/>
    <property type="match status" value="1"/>
</dbReference>
<dbReference type="PANTHER" id="PTHR43047">
    <property type="entry name" value="TWO-COMPONENT HISTIDINE PROTEIN KINASE"/>
    <property type="match status" value="1"/>
</dbReference>
<dbReference type="Proteomes" id="UP000321337">
    <property type="component" value="Unassembled WGS sequence"/>
</dbReference>
<dbReference type="SMART" id="SM00091">
    <property type="entry name" value="PAS"/>
    <property type="match status" value="2"/>
</dbReference>
<dbReference type="Gene3D" id="3.40.50.2300">
    <property type="match status" value="1"/>
</dbReference>
<evidence type="ECO:0000256" key="1">
    <source>
        <dbReference type="ARBA" id="ARBA00000085"/>
    </source>
</evidence>
<evidence type="ECO:0000256" key="7">
    <source>
        <dbReference type="PROSITE-ProRule" id="PRU00169"/>
    </source>
</evidence>
<comment type="caution">
    <text evidence="13">The sequence shown here is derived from an EMBL/GenBank/DDBJ whole genome shotgun (WGS) entry which is preliminary data.</text>
</comment>
<dbReference type="InterPro" id="IPR036890">
    <property type="entry name" value="HATPase_C_sf"/>
</dbReference>
<dbReference type="InterPro" id="IPR036097">
    <property type="entry name" value="HisK_dim/P_sf"/>
</dbReference>
<feature type="modified residue" description="4-aspartylphosphate" evidence="7">
    <location>
        <position position="615"/>
    </location>
</feature>
<evidence type="ECO:0000256" key="5">
    <source>
        <dbReference type="ARBA" id="ARBA00022679"/>
    </source>
</evidence>
<dbReference type="AlphaFoldDB" id="A0A512L9U7"/>
<dbReference type="InterPro" id="IPR001789">
    <property type="entry name" value="Sig_transdc_resp-reg_receiver"/>
</dbReference>
<evidence type="ECO:0000256" key="4">
    <source>
        <dbReference type="ARBA" id="ARBA00022553"/>
    </source>
</evidence>
<evidence type="ECO:0000313" key="13">
    <source>
        <dbReference type="EMBL" id="GEP31260.1"/>
    </source>
</evidence>
<dbReference type="PROSITE" id="PS50113">
    <property type="entry name" value="PAC"/>
    <property type="match status" value="2"/>
</dbReference>
<dbReference type="PROSITE" id="PS50110">
    <property type="entry name" value="RESPONSE_REGULATORY"/>
    <property type="match status" value="1"/>
</dbReference>
<dbReference type="SMART" id="SM00448">
    <property type="entry name" value="REC"/>
    <property type="match status" value="1"/>
</dbReference>
<dbReference type="InterPro" id="IPR004358">
    <property type="entry name" value="Sig_transdc_His_kin-like_C"/>
</dbReference>
<dbReference type="SMART" id="SM00086">
    <property type="entry name" value="PAC"/>
    <property type="match status" value="2"/>
</dbReference>
<dbReference type="CDD" id="cd00130">
    <property type="entry name" value="PAS"/>
    <property type="match status" value="1"/>
</dbReference>
<dbReference type="SUPFAM" id="SSF55785">
    <property type="entry name" value="PYP-like sensor domain (PAS domain)"/>
    <property type="match status" value="2"/>
</dbReference>
<keyword evidence="5" id="KW-0808">Transferase</keyword>
<dbReference type="PROSITE" id="PS50109">
    <property type="entry name" value="HIS_KIN"/>
    <property type="match status" value="1"/>
</dbReference>
<dbReference type="CDD" id="cd16922">
    <property type="entry name" value="HATPase_EvgS-ArcB-TorS-like"/>
    <property type="match status" value="1"/>
</dbReference>
<dbReference type="PANTHER" id="PTHR43047:SF63">
    <property type="entry name" value="HISTIDINE KINASE"/>
    <property type="match status" value="1"/>
</dbReference>
<evidence type="ECO:0000259" key="12">
    <source>
        <dbReference type="PROSITE" id="PS50113"/>
    </source>
</evidence>
<dbReference type="PRINTS" id="PR00344">
    <property type="entry name" value="BCTRLSENSOR"/>
</dbReference>
<comment type="catalytic activity">
    <reaction evidence="1">
        <text>ATP + protein L-histidine = ADP + protein N-phospho-L-histidine.</text>
        <dbReference type="EC" id="2.7.13.3"/>
    </reaction>
</comment>
<dbReference type="OrthoDB" id="8552871at2"/>
<feature type="domain" description="PAC" evidence="12">
    <location>
        <begin position="250"/>
        <end position="302"/>
    </location>
</feature>
<evidence type="ECO:0000256" key="3">
    <source>
        <dbReference type="ARBA" id="ARBA00012438"/>
    </source>
</evidence>
<feature type="domain" description="PAS" evidence="11">
    <location>
        <begin position="175"/>
        <end position="248"/>
    </location>
</feature>
<comment type="subcellular location">
    <subcellularLocation>
        <location evidence="2">Cell inner membrane</location>
        <topology evidence="2">Multi-pass membrane protein</topology>
    </subcellularLocation>
</comment>
<sequence length="693" mass="75556">MSEKPLDSLIPNGQAATTDGITERRRQEALLKTGALQNAIFNSANFSSIATDEKGVIQLFNVGAEHMLGYAAAEVVNRITPADISDPQELIARAIALGLELATPITPGFEALAFKASRGIADIYELTYIRKDGSRFPAVVSVTALRNDLDGIIGYLLIGTDNTARKLVEEKLRWTEESFRLMVESVTDYAIVMLDPEGRVVSWNAGAERIKGYHEEDIVGQHFSRFYLGEDVNNGKPRRDLEAVMANGRFEDEGWRVRKDGSRFWANVVYTAIRDQLGNLRGFAKLTRDLTERRQVEAALTDAKSAAEKANLAKSDFLSSMSHELRSPLNAILGFAQLMESDSPPPTSSQQASIEQILKGGWYLLELINEILDLAVIESGRLSLSLEPVLLAEVMLECQAMIEPQGQKRGIRMSFPRFDIPCFVKADRTRVKQVLINLLSNAIKYNQAGGTVVVACSASAPERIRISVADTGAGLPAEKLAQLFQPFNRLGQEASAEEGTGIGLVVTKRLVELMGGVIGVESTIGMGSVFWIELIAAATPQIVAGIAESTPVAQAQVHNAAALRTLLYVEDNQANLKLVEQLIARRSDLRLLSAADGHLGIEIARAFQPEVILMDINLPGINGIEALKILREDPATAHIPVVALSANAIPRDIVKGLEAGFFRYLTKPIKVNGFLDTLDEALEFAEKGISQCK</sequence>
<dbReference type="InterPro" id="IPR011006">
    <property type="entry name" value="CheY-like_superfamily"/>
</dbReference>
<dbReference type="SMART" id="SM00388">
    <property type="entry name" value="HisKA"/>
    <property type="match status" value="1"/>
</dbReference>
<dbReference type="RefSeq" id="WP_147074078.1">
    <property type="nucleotide sequence ID" value="NZ_AP021884.1"/>
</dbReference>
<evidence type="ECO:0000259" key="11">
    <source>
        <dbReference type="PROSITE" id="PS50112"/>
    </source>
</evidence>
<feature type="domain" description="PAC" evidence="12">
    <location>
        <begin position="122"/>
        <end position="174"/>
    </location>
</feature>
<dbReference type="NCBIfam" id="TIGR00229">
    <property type="entry name" value="sensory_box"/>
    <property type="match status" value="2"/>
</dbReference>
<dbReference type="Pfam" id="PF00072">
    <property type="entry name" value="Response_reg"/>
    <property type="match status" value="1"/>
</dbReference>
<evidence type="ECO:0000256" key="2">
    <source>
        <dbReference type="ARBA" id="ARBA00004429"/>
    </source>
</evidence>
<feature type="domain" description="Histidine kinase" evidence="9">
    <location>
        <begin position="320"/>
        <end position="538"/>
    </location>
</feature>
<reference evidence="13 14" key="1">
    <citation type="submission" date="2019-07" db="EMBL/GenBank/DDBJ databases">
        <title>Whole genome shotgun sequence of Thiobacillus plumbophilus NBRC 107929.</title>
        <authorList>
            <person name="Hosoyama A."/>
            <person name="Uohara A."/>
            <person name="Ohji S."/>
            <person name="Ichikawa N."/>
        </authorList>
    </citation>
    <scope>NUCLEOTIDE SEQUENCE [LARGE SCALE GENOMIC DNA]</scope>
    <source>
        <strain evidence="13 14">NBRC 107929</strain>
    </source>
</reference>
<dbReference type="GO" id="GO:0000155">
    <property type="term" value="F:phosphorelay sensor kinase activity"/>
    <property type="evidence" value="ECO:0007669"/>
    <property type="project" value="InterPro"/>
</dbReference>
<dbReference type="GO" id="GO:0005886">
    <property type="term" value="C:plasma membrane"/>
    <property type="evidence" value="ECO:0007669"/>
    <property type="project" value="UniProtKB-SubCell"/>
</dbReference>
<keyword evidence="4 7" id="KW-0597">Phosphoprotein</keyword>
<dbReference type="InterPro" id="IPR003594">
    <property type="entry name" value="HATPase_dom"/>
</dbReference>
<organism evidence="13 14">
    <name type="scientific">Sulfuriferula plumbiphila</name>
    <dbReference type="NCBI Taxonomy" id="171865"/>
    <lineage>
        <taxon>Bacteria</taxon>
        <taxon>Pseudomonadati</taxon>
        <taxon>Pseudomonadota</taxon>
        <taxon>Betaproteobacteria</taxon>
        <taxon>Nitrosomonadales</taxon>
        <taxon>Sulfuricellaceae</taxon>
        <taxon>Sulfuriferula</taxon>
    </lineage>
</organism>
<name>A0A512L9U7_9PROT</name>
<protein>
    <recommendedName>
        <fullName evidence="3">histidine kinase</fullName>
        <ecNumber evidence="3">2.7.13.3</ecNumber>
    </recommendedName>
</protein>
<keyword evidence="14" id="KW-1185">Reference proteome</keyword>
<evidence type="ECO:0000259" key="9">
    <source>
        <dbReference type="PROSITE" id="PS50109"/>
    </source>
</evidence>
<dbReference type="InterPro" id="IPR035965">
    <property type="entry name" value="PAS-like_dom_sf"/>
</dbReference>
<keyword evidence="6" id="KW-0418">Kinase</keyword>
<dbReference type="SMART" id="SM00387">
    <property type="entry name" value="HATPase_c"/>
    <property type="match status" value="1"/>
</dbReference>
<dbReference type="EMBL" id="BKAD01000027">
    <property type="protein sequence ID" value="GEP31260.1"/>
    <property type="molecule type" value="Genomic_DNA"/>
</dbReference>
<evidence type="ECO:0000259" key="10">
    <source>
        <dbReference type="PROSITE" id="PS50110"/>
    </source>
</evidence>
<dbReference type="InterPro" id="IPR003661">
    <property type="entry name" value="HisK_dim/P_dom"/>
</dbReference>
<dbReference type="FunFam" id="3.30.565.10:FF:000006">
    <property type="entry name" value="Sensor histidine kinase WalK"/>
    <property type="match status" value="1"/>
</dbReference>
<evidence type="ECO:0000256" key="6">
    <source>
        <dbReference type="ARBA" id="ARBA00022777"/>
    </source>
</evidence>
<dbReference type="InterPro" id="IPR000014">
    <property type="entry name" value="PAS"/>
</dbReference>
<dbReference type="InterPro" id="IPR005467">
    <property type="entry name" value="His_kinase_dom"/>
</dbReference>
<dbReference type="PROSITE" id="PS50112">
    <property type="entry name" value="PAS"/>
    <property type="match status" value="2"/>
</dbReference>
<dbReference type="SUPFAM" id="SSF47384">
    <property type="entry name" value="Homodimeric domain of signal transducing histidine kinase"/>
    <property type="match status" value="1"/>
</dbReference>
<dbReference type="Pfam" id="PF13426">
    <property type="entry name" value="PAS_9"/>
    <property type="match status" value="2"/>
</dbReference>
<dbReference type="InterPro" id="IPR000700">
    <property type="entry name" value="PAS-assoc_C"/>
</dbReference>
<dbReference type="Gene3D" id="1.10.287.130">
    <property type="match status" value="1"/>
</dbReference>
<feature type="region of interest" description="Disordered" evidence="8">
    <location>
        <begin position="1"/>
        <end position="22"/>
    </location>
</feature>
<accession>A0A512L9U7</accession>
<dbReference type="InterPro" id="IPR001610">
    <property type="entry name" value="PAC"/>
</dbReference>
<dbReference type="SUPFAM" id="SSF55874">
    <property type="entry name" value="ATPase domain of HSP90 chaperone/DNA topoisomerase II/histidine kinase"/>
    <property type="match status" value="1"/>
</dbReference>
<dbReference type="Gene3D" id="3.30.565.10">
    <property type="entry name" value="Histidine kinase-like ATPase, C-terminal domain"/>
    <property type="match status" value="1"/>
</dbReference>
<gene>
    <name evidence="13" type="ORF">TPL01_23980</name>
</gene>
<evidence type="ECO:0000256" key="8">
    <source>
        <dbReference type="SAM" id="MobiDB-lite"/>
    </source>
</evidence>
<evidence type="ECO:0000313" key="14">
    <source>
        <dbReference type="Proteomes" id="UP000321337"/>
    </source>
</evidence>
<feature type="domain" description="Response regulatory" evidence="10">
    <location>
        <begin position="565"/>
        <end position="682"/>
    </location>
</feature>